<dbReference type="EMBL" id="KZ305026">
    <property type="protein sequence ID" value="PIA53106.1"/>
    <property type="molecule type" value="Genomic_DNA"/>
</dbReference>
<dbReference type="AlphaFoldDB" id="A0A2G5EBJ5"/>
<dbReference type="InParanoid" id="A0A2G5EBJ5"/>
<accession>A0A2G5EBJ5</accession>
<keyword evidence="2" id="KW-1185">Reference proteome</keyword>
<dbReference type="STRING" id="218851.A0A2G5EBJ5"/>
<dbReference type="OrthoDB" id="1523883at2759"/>
<evidence type="ECO:0000313" key="2">
    <source>
        <dbReference type="Proteomes" id="UP000230069"/>
    </source>
</evidence>
<organism evidence="1 2">
    <name type="scientific">Aquilegia coerulea</name>
    <name type="common">Rocky mountain columbine</name>
    <dbReference type="NCBI Taxonomy" id="218851"/>
    <lineage>
        <taxon>Eukaryota</taxon>
        <taxon>Viridiplantae</taxon>
        <taxon>Streptophyta</taxon>
        <taxon>Embryophyta</taxon>
        <taxon>Tracheophyta</taxon>
        <taxon>Spermatophyta</taxon>
        <taxon>Magnoliopsida</taxon>
        <taxon>Ranunculales</taxon>
        <taxon>Ranunculaceae</taxon>
        <taxon>Thalictroideae</taxon>
        <taxon>Aquilegia</taxon>
    </lineage>
</organism>
<name>A0A2G5EBJ5_AQUCA</name>
<protein>
    <submittedName>
        <fullName evidence="1">Uncharacterized protein</fullName>
    </submittedName>
</protein>
<proteinExistence type="predicted"/>
<evidence type="ECO:0000313" key="1">
    <source>
        <dbReference type="EMBL" id="PIA53106.1"/>
    </source>
</evidence>
<gene>
    <name evidence="1" type="ORF">AQUCO_00900017v1</name>
</gene>
<reference evidence="1 2" key="1">
    <citation type="submission" date="2017-09" db="EMBL/GenBank/DDBJ databases">
        <title>WGS assembly of Aquilegia coerulea Goldsmith.</title>
        <authorList>
            <person name="Hodges S."/>
            <person name="Kramer E."/>
            <person name="Nordborg M."/>
            <person name="Tomkins J."/>
            <person name="Borevitz J."/>
            <person name="Derieg N."/>
            <person name="Yan J."/>
            <person name="Mihaltcheva S."/>
            <person name="Hayes R.D."/>
            <person name="Rokhsar D."/>
        </authorList>
    </citation>
    <scope>NUCLEOTIDE SEQUENCE [LARGE SCALE GENOMIC DNA]</scope>
    <source>
        <strain evidence="2">cv. Goldsmith</strain>
    </source>
</reference>
<sequence length="86" mass="10039">MVMDSRSKDLKIEYQRIVEHSQEKQQELTPFHLGEPKPTWSVQHLILGLSSQELFKTVQKREPQGDIAMLHKTCLYGLTVVHAIRR</sequence>
<dbReference type="Proteomes" id="UP000230069">
    <property type="component" value="Unassembled WGS sequence"/>
</dbReference>